<keyword evidence="2" id="KW-1185">Reference proteome</keyword>
<name>A5G676_GEOUR</name>
<dbReference type="HOGENOM" id="CLU_114082_0_3_7"/>
<organism evidence="1 2">
    <name type="scientific">Geotalea uraniireducens (strain Rf4)</name>
    <name type="common">Geobacter uraniireducens</name>
    <dbReference type="NCBI Taxonomy" id="351605"/>
    <lineage>
        <taxon>Bacteria</taxon>
        <taxon>Pseudomonadati</taxon>
        <taxon>Thermodesulfobacteriota</taxon>
        <taxon>Desulfuromonadia</taxon>
        <taxon>Geobacterales</taxon>
        <taxon>Geobacteraceae</taxon>
        <taxon>Geotalea</taxon>
    </lineage>
</organism>
<dbReference type="EMBL" id="CP000698">
    <property type="protein sequence ID" value="ABQ27294.1"/>
    <property type="molecule type" value="Genomic_DNA"/>
</dbReference>
<evidence type="ECO:0008006" key="3">
    <source>
        <dbReference type="Google" id="ProtNLM"/>
    </source>
</evidence>
<dbReference type="Proteomes" id="UP000006695">
    <property type="component" value="Chromosome"/>
</dbReference>
<dbReference type="Gene3D" id="3.30.160.150">
    <property type="entry name" value="Lipoprotein like domain"/>
    <property type="match status" value="1"/>
</dbReference>
<dbReference type="RefSeq" id="WP_011939960.1">
    <property type="nucleotide sequence ID" value="NC_009483.1"/>
</dbReference>
<dbReference type="InterPro" id="IPR007485">
    <property type="entry name" value="LPS_assembly_LptE"/>
</dbReference>
<dbReference type="KEGG" id="gur:Gura_3133"/>
<dbReference type="GO" id="GO:0019867">
    <property type="term" value="C:outer membrane"/>
    <property type="evidence" value="ECO:0007669"/>
    <property type="project" value="InterPro"/>
</dbReference>
<evidence type="ECO:0000313" key="1">
    <source>
        <dbReference type="EMBL" id="ABQ27294.1"/>
    </source>
</evidence>
<protein>
    <recommendedName>
        <fullName evidence="3">Lipoprotein</fullName>
    </recommendedName>
</protein>
<reference evidence="1 2" key="1">
    <citation type="submission" date="2007-05" db="EMBL/GenBank/DDBJ databases">
        <title>Complete sequence of Geobacter uraniireducens Rf4.</title>
        <authorList>
            <consortium name="US DOE Joint Genome Institute"/>
            <person name="Copeland A."/>
            <person name="Lucas S."/>
            <person name="Lapidus A."/>
            <person name="Barry K."/>
            <person name="Detter J.C."/>
            <person name="Glavina del Rio T."/>
            <person name="Hammon N."/>
            <person name="Israni S."/>
            <person name="Dalin E."/>
            <person name="Tice H."/>
            <person name="Pitluck S."/>
            <person name="Chertkov O."/>
            <person name="Brettin T."/>
            <person name="Bruce D."/>
            <person name="Han C."/>
            <person name="Schmutz J."/>
            <person name="Larimer F."/>
            <person name="Land M."/>
            <person name="Hauser L."/>
            <person name="Kyrpides N."/>
            <person name="Mikhailova N."/>
            <person name="Shelobolina E."/>
            <person name="Aklujkar M."/>
            <person name="Lovley D."/>
            <person name="Richardson P."/>
        </authorList>
    </citation>
    <scope>NUCLEOTIDE SEQUENCE [LARGE SCALE GENOMIC DNA]</scope>
    <source>
        <strain evidence="1 2">Rf4</strain>
    </source>
</reference>
<proteinExistence type="predicted"/>
<dbReference type="GO" id="GO:0043165">
    <property type="term" value="P:Gram-negative-bacterium-type cell outer membrane assembly"/>
    <property type="evidence" value="ECO:0007669"/>
    <property type="project" value="InterPro"/>
</dbReference>
<accession>A5G676</accession>
<sequence>MHRFFAFWLLMIVGIALNGCGYHHVGSVAGSPVGGKDGVHIPVFANKSYHPGLETVLTSNLVDEFARRSGGKAVDEAAARLVLSGAVLSYAVTPVSYTAADKIREYRLTIKVVATLSDRQSGKVLWKGELSGSQDYPANSNLALQQNSEDAAVREICRRLAEQIHEKTQEDF</sequence>
<dbReference type="AlphaFoldDB" id="A5G676"/>
<dbReference type="STRING" id="351605.Gura_3133"/>
<evidence type="ECO:0000313" key="2">
    <source>
        <dbReference type="Proteomes" id="UP000006695"/>
    </source>
</evidence>
<gene>
    <name evidence="1" type="ordered locus">Gura_3133</name>
</gene>
<dbReference type="Pfam" id="PF04390">
    <property type="entry name" value="LptE"/>
    <property type="match status" value="1"/>
</dbReference>